<accession>A0A7U7GES8</accession>
<dbReference type="EMBL" id="CBTK010000280">
    <property type="protein sequence ID" value="CDH46858.1"/>
    <property type="molecule type" value="Genomic_DNA"/>
</dbReference>
<evidence type="ECO:0000313" key="2">
    <source>
        <dbReference type="Proteomes" id="UP000019184"/>
    </source>
</evidence>
<keyword evidence="2" id="KW-1185">Reference proteome</keyword>
<gene>
    <name evidence="1" type="ORF">BN874_630004</name>
</gene>
<proteinExistence type="predicted"/>
<name>A0A7U7GES8_9GAMM</name>
<dbReference type="RefSeq" id="WP_034435570.1">
    <property type="nucleotide sequence ID" value="NZ_CBTK010000280.1"/>
</dbReference>
<sequence>MSLTLWVLRQSKVESDEADDDFDHSLFYQFAEALDHRAEALQVTPLSAFFDFTDMQFNLTDDDPLESASRESPQWFAPAAVLPSLRAIIDSVKSGAVEGIPETLRQDLIDELTDSLLKVEAAEQAGDCFHFCIVM</sequence>
<organism evidence="1 2">
    <name type="scientific">Candidatus Contendobacter odensis Run_B_J11</name>
    <dbReference type="NCBI Taxonomy" id="1400861"/>
    <lineage>
        <taxon>Bacteria</taxon>
        <taxon>Pseudomonadati</taxon>
        <taxon>Pseudomonadota</taxon>
        <taxon>Gammaproteobacteria</taxon>
        <taxon>Candidatus Competibacteraceae</taxon>
        <taxon>Candidatus Contendibacter</taxon>
    </lineage>
</organism>
<dbReference type="OrthoDB" id="8899565at2"/>
<protein>
    <submittedName>
        <fullName evidence="1">Uncharacterized protein</fullName>
    </submittedName>
</protein>
<dbReference type="Proteomes" id="UP000019184">
    <property type="component" value="Unassembled WGS sequence"/>
</dbReference>
<comment type="caution">
    <text evidence="1">The sequence shown here is derived from an EMBL/GenBank/DDBJ whole genome shotgun (WGS) entry which is preliminary data.</text>
</comment>
<evidence type="ECO:0000313" key="1">
    <source>
        <dbReference type="EMBL" id="CDH46858.1"/>
    </source>
</evidence>
<reference evidence="1 2" key="1">
    <citation type="journal article" date="2014" name="ISME J.">
        <title>Candidatus Competibacter-lineage genomes retrieved from metagenomes reveal functional metabolic diversity.</title>
        <authorList>
            <person name="McIlroy S.J."/>
            <person name="Albertsen M."/>
            <person name="Andresen E.K."/>
            <person name="Saunders A.M."/>
            <person name="Kristiansen R."/>
            <person name="Stokholm-Bjerregaard M."/>
            <person name="Nielsen K.L."/>
            <person name="Nielsen P.H."/>
        </authorList>
    </citation>
    <scope>NUCLEOTIDE SEQUENCE [LARGE SCALE GENOMIC DNA]</scope>
    <source>
        <strain evidence="1 2">Run_B_J11</strain>
    </source>
</reference>
<dbReference type="AlphaFoldDB" id="A0A7U7GES8"/>